<dbReference type="SFLD" id="SFLDG01140">
    <property type="entry name" value="C2.B:_Phosphomannomutase_and_P"/>
    <property type="match status" value="1"/>
</dbReference>
<dbReference type="InterPro" id="IPR036412">
    <property type="entry name" value="HAD-like_sf"/>
</dbReference>
<evidence type="ECO:0000313" key="1">
    <source>
        <dbReference type="EMBL" id="GAX91316.1"/>
    </source>
</evidence>
<dbReference type="SFLD" id="SFLDS00003">
    <property type="entry name" value="Haloacid_Dehalogenase"/>
    <property type="match status" value="1"/>
</dbReference>
<dbReference type="NCBIfam" id="TIGR01484">
    <property type="entry name" value="HAD-SF-IIB"/>
    <property type="match status" value="1"/>
</dbReference>
<dbReference type="GO" id="GO:0000287">
    <property type="term" value="F:magnesium ion binding"/>
    <property type="evidence" value="ECO:0007669"/>
    <property type="project" value="TreeGrafter"/>
</dbReference>
<gene>
    <name evidence="1" type="ORF">EFBL_2982</name>
</gene>
<name>A0A292YQ50_9BACL</name>
<dbReference type="NCBIfam" id="TIGR00099">
    <property type="entry name" value="Cof-subfamily"/>
    <property type="match status" value="1"/>
</dbReference>
<dbReference type="GO" id="GO:0005829">
    <property type="term" value="C:cytosol"/>
    <property type="evidence" value="ECO:0007669"/>
    <property type="project" value="TreeGrafter"/>
</dbReference>
<dbReference type="Pfam" id="PF08282">
    <property type="entry name" value="Hydrolase_3"/>
    <property type="match status" value="1"/>
</dbReference>
<dbReference type="InterPro" id="IPR000150">
    <property type="entry name" value="Cof"/>
</dbReference>
<evidence type="ECO:0000313" key="2">
    <source>
        <dbReference type="Proteomes" id="UP000217785"/>
    </source>
</evidence>
<dbReference type="AlphaFoldDB" id="A0A292YQ50"/>
<accession>A0A292YQ50</accession>
<protein>
    <submittedName>
        <fullName evidence="1">Phosphatase</fullName>
    </submittedName>
</protein>
<dbReference type="CDD" id="cd07516">
    <property type="entry name" value="HAD_Pase"/>
    <property type="match status" value="1"/>
</dbReference>
<dbReference type="GO" id="GO:0016791">
    <property type="term" value="F:phosphatase activity"/>
    <property type="evidence" value="ECO:0007669"/>
    <property type="project" value="TreeGrafter"/>
</dbReference>
<dbReference type="PANTHER" id="PTHR10000:SF23">
    <property type="entry name" value="5-AMINO-6-(5-PHOSPHO-D-RIBITYLAMINO)URACIL PHOSPHATASE YITU"/>
    <property type="match status" value="1"/>
</dbReference>
<dbReference type="InterPro" id="IPR023214">
    <property type="entry name" value="HAD_sf"/>
</dbReference>
<dbReference type="Proteomes" id="UP000217785">
    <property type="component" value="Unassembled WGS sequence"/>
</dbReference>
<keyword evidence="2" id="KW-1185">Reference proteome</keyword>
<dbReference type="Gene3D" id="3.40.50.1000">
    <property type="entry name" value="HAD superfamily/HAD-like"/>
    <property type="match status" value="1"/>
</dbReference>
<dbReference type="RefSeq" id="WP_096183032.1">
    <property type="nucleotide sequence ID" value="NZ_BDUF01000086.1"/>
</dbReference>
<organism evidence="1 2">
    <name type="scientific">Effusibacillus lacus</name>
    <dbReference type="NCBI Taxonomy" id="1348429"/>
    <lineage>
        <taxon>Bacteria</taxon>
        <taxon>Bacillati</taxon>
        <taxon>Bacillota</taxon>
        <taxon>Bacilli</taxon>
        <taxon>Bacillales</taxon>
        <taxon>Alicyclobacillaceae</taxon>
        <taxon>Effusibacillus</taxon>
    </lineage>
</organism>
<sequence>MKRRLIAIDLDGTMLTHNKTILARTKQTIKRVRGLGHEVVIATGRPPRSSVNYHRELELTTPMVNFNGALIHDPARPELDIHFPMEREVALQILGECKRFGVDNVMMEIKDRYFAQQIDELIHFLGDGSDPTGVGPIERYLLEHPTSMLIRTSKETIQPLRETLNQSFGGMVAHRYWSAPYHVLEVIKANISKATGLEILVDQLGFAREDVIAFGDEENDLEMIEWAGLGIAMGNANPVLKKVADRIADTNENNGLSSVLEELFLKDA</sequence>
<dbReference type="SUPFAM" id="SSF56784">
    <property type="entry name" value="HAD-like"/>
    <property type="match status" value="1"/>
</dbReference>
<dbReference type="EMBL" id="BDUF01000086">
    <property type="protein sequence ID" value="GAX91316.1"/>
    <property type="molecule type" value="Genomic_DNA"/>
</dbReference>
<reference evidence="2" key="1">
    <citation type="submission" date="2017-07" db="EMBL/GenBank/DDBJ databases">
        <title>Draft genome sequence of Effusibacillus lacus strain skLN1.</title>
        <authorList>
            <person name="Watanabe M."/>
            <person name="Kojima H."/>
            <person name="Fukui M."/>
        </authorList>
    </citation>
    <scope>NUCLEOTIDE SEQUENCE [LARGE SCALE GENOMIC DNA]</scope>
    <source>
        <strain evidence="2">skLN1</strain>
    </source>
</reference>
<comment type="caution">
    <text evidence="1">The sequence shown here is derived from an EMBL/GenBank/DDBJ whole genome shotgun (WGS) entry which is preliminary data.</text>
</comment>
<dbReference type="OrthoDB" id="9781413at2"/>
<dbReference type="InterPro" id="IPR006379">
    <property type="entry name" value="HAD-SF_hydro_IIB"/>
</dbReference>
<proteinExistence type="predicted"/>
<dbReference type="Gene3D" id="3.30.1240.10">
    <property type="match status" value="1"/>
</dbReference>
<dbReference type="PANTHER" id="PTHR10000">
    <property type="entry name" value="PHOSPHOSERINE PHOSPHATASE"/>
    <property type="match status" value="1"/>
</dbReference>